<accession>A0A9W8RYB0</accession>
<name>A0A9W8RYB0_9HYPO</name>
<proteinExistence type="predicted"/>
<keyword evidence="4" id="KW-1185">Reference proteome</keyword>
<feature type="chain" id="PRO_5040872431" evidence="2">
    <location>
        <begin position="20"/>
        <end position="186"/>
    </location>
</feature>
<reference evidence="3" key="1">
    <citation type="submission" date="2022-09" db="EMBL/GenBank/DDBJ databases">
        <title>Fusarium specimens isolated from Avocado Roots.</title>
        <authorList>
            <person name="Stajich J."/>
            <person name="Roper C."/>
            <person name="Heimlech-Rivalta G."/>
        </authorList>
    </citation>
    <scope>NUCLEOTIDE SEQUENCE</scope>
    <source>
        <strain evidence="3">CF00136</strain>
    </source>
</reference>
<organism evidence="3 4">
    <name type="scientific">Fusarium torreyae</name>
    <dbReference type="NCBI Taxonomy" id="1237075"/>
    <lineage>
        <taxon>Eukaryota</taxon>
        <taxon>Fungi</taxon>
        <taxon>Dikarya</taxon>
        <taxon>Ascomycota</taxon>
        <taxon>Pezizomycotina</taxon>
        <taxon>Sordariomycetes</taxon>
        <taxon>Hypocreomycetidae</taxon>
        <taxon>Hypocreales</taxon>
        <taxon>Nectriaceae</taxon>
        <taxon>Fusarium</taxon>
    </lineage>
</organism>
<dbReference type="AlphaFoldDB" id="A0A9W8RYB0"/>
<evidence type="ECO:0000256" key="2">
    <source>
        <dbReference type="SAM" id="SignalP"/>
    </source>
</evidence>
<sequence length="186" mass="20114">MRFLSISVCAAALARSVAAFDICLALGCLTPPDSPAVEIPLGIKGTDEVYIVRIDLKQSDKVCDPSNVTIFGQSLGIKDGRGRGMLHLAHGYWITANWEFSCATPKDSSTEHKLVLNIESINRNGPEEKVSDVKVVARFRQTHPVVFTSVESEALAADPRYSRGTLHYGPSGPGPDSEEWGLSSDL</sequence>
<dbReference type="EMBL" id="JAOQAZ010000016">
    <property type="protein sequence ID" value="KAJ4258073.1"/>
    <property type="molecule type" value="Genomic_DNA"/>
</dbReference>
<comment type="caution">
    <text evidence="3">The sequence shown here is derived from an EMBL/GenBank/DDBJ whole genome shotgun (WGS) entry which is preliminary data.</text>
</comment>
<feature type="signal peptide" evidence="2">
    <location>
        <begin position="1"/>
        <end position="19"/>
    </location>
</feature>
<dbReference type="Proteomes" id="UP001152049">
    <property type="component" value="Unassembled WGS sequence"/>
</dbReference>
<feature type="region of interest" description="Disordered" evidence="1">
    <location>
        <begin position="161"/>
        <end position="186"/>
    </location>
</feature>
<gene>
    <name evidence="3" type="ORF">NW762_008213</name>
</gene>
<evidence type="ECO:0000313" key="3">
    <source>
        <dbReference type="EMBL" id="KAJ4258073.1"/>
    </source>
</evidence>
<evidence type="ECO:0000313" key="4">
    <source>
        <dbReference type="Proteomes" id="UP001152049"/>
    </source>
</evidence>
<evidence type="ECO:0000256" key="1">
    <source>
        <dbReference type="SAM" id="MobiDB-lite"/>
    </source>
</evidence>
<keyword evidence="2" id="KW-0732">Signal</keyword>
<dbReference type="OrthoDB" id="4225201at2759"/>
<protein>
    <submittedName>
        <fullName evidence="3">Uncharacterized protein</fullName>
    </submittedName>
</protein>